<dbReference type="GeneID" id="77675998"/>
<proteinExistence type="predicted"/>
<dbReference type="Gene3D" id="2.130.10.10">
    <property type="entry name" value="YVTN repeat-like/Quinoprotein amine dehydrogenase"/>
    <property type="match status" value="1"/>
</dbReference>
<dbReference type="InterPro" id="IPR015943">
    <property type="entry name" value="WD40/YVTN_repeat-like_dom_sf"/>
</dbReference>
<dbReference type="Proteomes" id="UP000054524">
    <property type="component" value="Unassembled WGS sequence"/>
</dbReference>
<protein>
    <submittedName>
        <fullName evidence="1">Uncharacterized protein</fullName>
    </submittedName>
</protein>
<dbReference type="InterPro" id="IPR011044">
    <property type="entry name" value="Quino_amine_DH_bsu"/>
</dbReference>
<comment type="caution">
    <text evidence="1">The sequence shown here is derived from an EMBL/GenBank/DDBJ whole genome shotgun (WGS) entry which is preliminary data.</text>
</comment>
<gene>
    <name evidence="1" type="ORF">NESG_01025</name>
</gene>
<dbReference type="HOGENOM" id="CLU_983836_0_0_1"/>
<accession>A0A086J401</accession>
<dbReference type="EMBL" id="AKIJ01000002">
    <property type="protein sequence ID" value="KFG26869.1"/>
    <property type="molecule type" value="Genomic_DNA"/>
</dbReference>
<dbReference type="SUPFAM" id="SSF50969">
    <property type="entry name" value="YVTN repeat-like/Quinoprotein amine dehydrogenase"/>
    <property type="match status" value="1"/>
</dbReference>
<keyword evidence="2" id="KW-1185">Reference proteome</keyword>
<evidence type="ECO:0000313" key="1">
    <source>
        <dbReference type="EMBL" id="KFG26869.1"/>
    </source>
</evidence>
<dbReference type="AlphaFoldDB" id="A0A086J401"/>
<dbReference type="RefSeq" id="XP_052905424.1">
    <property type="nucleotide sequence ID" value="XM_053048664.1"/>
</dbReference>
<name>A0A086J401_NEMA1</name>
<sequence>MKYITDCIKYKGETIYSTYEYSKDSRHGCILWKNKKMKTSGTFSMLIRGSRLIAGNYNEICVIDLDTSSSLQSTTYKNNAVNYYFAEYDGIIYSTGLGCYSEVDTNTGHTMEHPYICDGKKCIHDILSIAVDKNHIYIGCDGGYLSCINRSTYEVQYTRAFSAGITWLSTFFEVPEGRQHVLEVGTYTGEYAMIMDGETVLQKNTKSIIWRIHKVNINGDSYNVVAQSYDGIGIYTGQMDLVQNIPTSDLVYTIDIDEAKGQAYGYNYYTGEVMSVDLHAIAQNRKTK</sequence>
<evidence type="ECO:0000313" key="2">
    <source>
        <dbReference type="Proteomes" id="UP000054524"/>
    </source>
</evidence>
<organism evidence="1 2">
    <name type="scientific">Nematocida ausubeli (strain ATCC PRA-371 / ERTm2)</name>
    <name type="common">Nematode killer fungus</name>
    <dbReference type="NCBI Taxonomy" id="1913371"/>
    <lineage>
        <taxon>Eukaryota</taxon>
        <taxon>Fungi</taxon>
        <taxon>Fungi incertae sedis</taxon>
        <taxon>Microsporidia</taxon>
        <taxon>Nematocida</taxon>
    </lineage>
</organism>
<reference evidence="1 2" key="1">
    <citation type="journal article" date="2014" name="Genome Announc.">
        <title>Genome Sequence of the Microsporidian Species Nematocida sp1 Strain ERTm6 (ATCC PRA-372).</title>
        <authorList>
            <person name="Bakowski M.A."/>
            <person name="Priest M."/>
            <person name="Young S."/>
            <person name="Cuomo C.A."/>
            <person name="Troemel E.R."/>
        </authorList>
    </citation>
    <scope>NUCLEOTIDE SEQUENCE [LARGE SCALE GENOMIC DNA]</scope>
    <source>
        <strain evidence="1 2">ERTm6</strain>
    </source>
</reference>